<evidence type="ECO:0000313" key="2">
    <source>
        <dbReference type="EMBL" id="MFD0911965.1"/>
    </source>
</evidence>
<evidence type="ECO:0000313" key="3">
    <source>
        <dbReference type="Proteomes" id="UP001597128"/>
    </source>
</evidence>
<dbReference type="RefSeq" id="WP_379054474.1">
    <property type="nucleotide sequence ID" value="NZ_JBHTKB010000001.1"/>
</dbReference>
<feature type="chain" id="PRO_5045497261" evidence="1">
    <location>
        <begin position="25"/>
        <end position="155"/>
    </location>
</feature>
<keyword evidence="3" id="KW-1185">Reference proteome</keyword>
<evidence type="ECO:0000256" key="1">
    <source>
        <dbReference type="SAM" id="SignalP"/>
    </source>
</evidence>
<dbReference type="PROSITE" id="PS51257">
    <property type="entry name" value="PROKAR_LIPOPROTEIN"/>
    <property type="match status" value="1"/>
</dbReference>
<protein>
    <submittedName>
        <fullName evidence="2">Uncharacterized protein</fullName>
    </submittedName>
</protein>
<name>A0ABW3F145_9PROT</name>
<dbReference type="Proteomes" id="UP001597128">
    <property type="component" value="Unassembled WGS sequence"/>
</dbReference>
<dbReference type="EMBL" id="JBHTKB010000001">
    <property type="protein sequence ID" value="MFD0911965.1"/>
    <property type="molecule type" value="Genomic_DNA"/>
</dbReference>
<sequence>MDVNLFRKCLLTLMAMAACQGGYAAAEEAPVTLVESPVTQAESLVTLVETDDSLCLAHGGQLILVRLTEAALNSAQAAVEVWQVEVWVDRWFMQVQTADHTRHVLTAETPEQELGCSQSLAGPQHWTLGASKRLPVAGATIKPTSGVSIQPKETP</sequence>
<reference evidence="3" key="1">
    <citation type="journal article" date="2019" name="Int. J. Syst. Evol. Microbiol.">
        <title>The Global Catalogue of Microorganisms (GCM) 10K type strain sequencing project: providing services to taxonomists for standard genome sequencing and annotation.</title>
        <authorList>
            <consortium name="The Broad Institute Genomics Platform"/>
            <consortium name="The Broad Institute Genome Sequencing Center for Infectious Disease"/>
            <person name="Wu L."/>
            <person name="Ma J."/>
        </authorList>
    </citation>
    <scope>NUCLEOTIDE SEQUENCE [LARGE SCALE GENOMIC DNA]</scope>
    <source>
        <strain evidence="3">CCUG 58412</strain>
    </source>
</reference>
<accession>A0ABW3F145</accession>
<feature type="signal peptide" evidence="1">
    <location>
        <begin position="1"/>
        <end position="24"/>
    </location>
</feature>
<organism evidence="2 3">
    <name type="scientific">Methylophilus luteus</name>
    <dbReference type="NCBI Taxonomy" id="640108"/>
    <lineage>
        <taxon>Bacteria</taxon>
        <taxon>Pseudomonadati</taxon>
        <taxon>Pseudomonadota</taxon>
        <taxon>Betaproteobacteria</taxon>
        <taxon>Nitrosomonadales</taxon>
        <taxon>Methylophilaceae</taxon>
        <taxon>Methylophilus</taxon>
    </lineage>
</organism>
<gene>
    <name evidence="2" type="ORF">ACFQ1Z_00260</name>
</gene>
<comment type="caution">
    <text evidence="2">The sequence shown here is derived from an EMBL/GenBank/DDBJ whole genome shotgun (WGS) entry which is preliminary data.</text>
</comment>
<proteinExistence type="predicted"/>
<keyword evidence="1" id="KW-0732">Signal</keyword>